<feature type="compositionally biased region" description="Polar residues" evidence="1">
    <location>
        <begin position="24"/>
        <end position="34"/>
    </location>
</feature>
<dbReference type="VEuPathDB" id="TriTrypDB:LdCL_250007500"/>
<feature type="compositionally biased region" description="Basic residues" evidence="1">
    <location>
        <begin position="1"/>
        <end position="10"/>
    </location>
</feature>
<dbReference type="VEuPathDB" id="TriTrypDB:LDHU3_25.0300"/>
<dbReference type="EMBL" id="CP029524">
    <property type="protein sequence ID" value="AYU79354.1"/>
    <property type="molecule type" value="Genomic_DNA"/>
</dbReference>
<dbReference type="EMBL" id="RHLC01000018">
    <property type="protein sequence ID" value="TPP40646.1"/>
    <property type="molecule type" value="Genomic_DNA"/>
</dbReference>
<accession>E9BHC8</accession>
<protein>
    <submittedName>
        <fullName evidence="4">Pre-mRNA-splicing factor of RES complex family protein</fullName>
    </submittedName>
    <submittedName>
        <fullName evidence="2">Pre-mRNA-splicing factor of RES complex, putative</fullName>
    </submittedName>
</protein>
<name>A0A3Q8ICC4_LEIDO</name>
<reference evidence="3 5" key="1">
    <citation type="journal article" date="2011" name="Genome Res.">
        <title>Whole genome sequencing of multiple Leishmania donovani clinical isolates provides insights into population structure and mechanisms of drug resistance.</title>
        <authorList>
            <person name="Downing T."/>
            <person name="Imamura H."/>
            <person name="Decuypere S."/>
            <person name="Clark T.G."/>
            <person name="Coombs G.H."/>
            <person name="Cotton J.A."/>
            <person name="Hilley J.D."/>
            <person name="de Doncker S."/>
            <person name="Maes I."/>
            <person name="Mottram J.C."/>
            <person name="Quail M.A."/>
            <person name="Rijal S."/>
            <person name="Sanders M."/>
            <person name="Schonian G."/>
            <person name="Stark O."/>
            <person name="Sundar S."/>
            <person name="Vanaerschot M."/>
            <person name="Hertz-Fowler C."/>
            <person name="Dujardin J.C."/>
            <person name="Berriman M."/>
        </authorList>
    </citation>
    <scope>NUCLEOTIDE SEQUENCE [LARGE SCALE GENOMIC DNA]</scope>
    <source>
        <strain evidence="3 5">BPK282A1</strain>
    </source>
</reference>
<organism evidence="2 6">
    <name type="scientific">Leishmania donovani</name>
    <dbReference type="NCBI Taxonomy" id="5661"/>
    <lineage>
        <taxon>Eukaryota</taxon>
        <taxon>Discoba</taxon>
        <taxon>Euglenozoa</taxon>
        <taxon>Kinetoplastea</taxon>
        <taxon>Metakinetoplastina</taxon>
        <taxon>Trypanosomatida</taxon>
        <taxon>Trypanosomatidae</taxon>
        <taxon>Leishmaniinae</taxon>
        <taxon>Leishmania</taxon>
    </lineage>
</organism>
<dbReference type="OrthoDB" id="272513at2759"/>
<evidence type="ECO:0000313" key="5">
    <source>
        <dbReference type="Proteomes" id="UP000008980"/>
    </source>
</evidence>
<dbReference type="AlphaFoldDB" id="A0A3Q8ICC4"/>
<sequence length="186" mass="20064">MSGAPAKRRRLDSEDDEDEYVALRSSSPLLQHATSARFPTDEVPTLEDGEGASDVAETLASGRAPDPATYVEADDPAEVARSAADASAAGHLSGAIAPKSHLFFEEDEDVPAEYKGLFSAELLNVLFVPLDYICKQRSCTDKLLSQYAPTEDTPHSAAERQPYHNVYGIAPGFRWDGVVRGRGPVD</sequence>
<evidence type="ECO:0000313" key="6">
    <source>
        <dbReference type="Proteomes" id="UP000274082"/>
    </source>
</evidence>
<dbReference type="Proteomes" id="UP000008980">
    <property type="component" value="Chromosome 25"/>
</dbReference>
<dbReference type="KEGG" id="ldo:LDBPK_250240"/>
<feature type="region of interest" description="Disordered" evidence="1">
    <location>
        <begin position="1"/>
        <end position="68"/>
    </location>
</feature>
<accession>A0A3Q8ICC4</accession>
<evidence type="ECO:0000313" key="7">
    <source>
        <dbReference type="Proteomes" id="UP000318447"/>
    </source>
</evidence>
<reference evidence="5" key="3">
    <citation type="submission" date="2011-02" db="EMBL/GenBank/DDBJ databases">
        <title>Whole genome sequencing of Leishmania donovani clinical lines reveals dynamic variation related to drug resistance.</title>
        <authorList>
            <person name="Downing T."/>
            <person name="Imamura H."/>
            <person name="Sanders M."/>
            <person name="Decuypere S."/>
            <person name="Hertz-Fowler C."/>
            <person name="Clark T.G."/>
            <person name="Rijal S."/>
            <person name="Sundar S."/>
            <person name="Quail M.A."/>
            <person name="De Doncker S."/>
            <person name="Maes I."/>
            <person name="Vanaerschot M."/>
            <person name="Stark O."/>
            <person name="Schonian G."/>
            <person name="Dujardin J.C."/>
            <person name="Berriman M."/>
        </authorList>
    </citation>
    <scope>NUCLEOTIDE SEQUENCE [LARGE SCALE GENOMIC DNA]</scope>
    <source>
        <strain evidence="5">BPK282A1</strain>
    </source>
</reference>
<dbReference type="EMBL" id="FR799612">
    <property type="protein sequence ID" value="CBZ34654.1"/>
    <property type="molecule type" value="Genomic_DNA"/>
</dbReference>
<evidence type="ECO:0000313" key="2">
    <source>
        <dbReference type="EMBL" id="AYU79354.1"/>
    </source>
</evidence>
<dbReference type="Proteomes" id="UP000318447">
    <property type="component" value="Unassembled WGS sequence"/>
</dbReference>
<reference evidence="7" key="6">
    <citation type="submission" date="2019-02" db="EMBL/GenBank/DDBJ databases">
        <title>FDA dAtabase for Regulatory Grade micrObial Sequences (FDA-ARGOS): Supporting development and validation of Infectious Disease Dx tests.</title>
        <authorList>
            <person name="Duncan R."/>
            <person name="Fisher C."/>
            <person name="Tallon L."/>
            <person name="Sadzewicz L."/>
            <person name="Sengamalay N."/>
            <person name="Ott S."/>
            <person name="Godinez A."/>
            <person name="Nagaraj S."/>
            <person name="Vavikolanu K."/>
            <person name="Nadendla S."/>
            <person name="Aluvathingal J."/>
            <person name="Sichtig H."/>
        </authorList>
    </citation>
    <scope>NUCLEOTIDE SEQUENCE [LARGE SCALE GENOMIC DNA]</scope>
    <source>
        <strain evidence="7">FDAARGOS_361</strain>
    </source>
</reference>
<reference evidence="2 6" key="4">
    <citation type="journal article" date="2018" name="Sci. Rep.">
        <title>A complete Leishmania donovani reference genome identifies novel genetic variations associated with virulence.</title>
        <authorList>
            <person name="Lypaczewski P."/>
            <person name="Hoshizaki J."/>
            <person name="Zhang W.-W."/>
            <person name="McCall L.-I."/>
            <person name="Torcivia-Rodriguez J."/>
            <person name="Simonyan V."/>
            <person name="Kaur A."/>
            <person name="Dewar K."/>
            <person name="Matlashewski G."/>
        </authorList>
    </citation>
    <scope>NUCLEOTIDE SEQUENCE [LARGE SCALE GENOMIC DNA]</scope>
    <source>
        <strain evidence="2 6">LdCL</strain>
    </source>
</reference>
<gene>
    <name evidence="4" type="ORF">CGC21_8220</name>
    <name evidence="3" type="ORF">LDBPK_250240</name>
    <name evidence="2" type="ORF">LdCL_250007500</name>
</gene>
<proteinExistence type="predicted"/>
<dbReference type="InterPro" id="IPR018609">
    <property type="entry name" value="Bud13"/>
</dbReference>
<reference evidence="4" key="5">
    <citation type="submission" date="2019-02" db="EMBL/GenBank/DDBJ databases">
        <title>FDA dAtabase for Regulatory Grade micrObial Sequences (FDA-ARGOS): Supporting development and validation of Infectious Disease Dx tests.</title>
        <authorList>
            <person name="Duncan R."/>
            <person name="Fisher C."/>
            <person name="Tallon L.J."/>
            <person name="Sadzewicz L."/>
            <person name="Sengamalay N."/>
            <person name="Ott S."/>
            <person name="Godinez A."/>
            <person name="Nagaraj S."/>
            <person name="Nadendla S."/>
            <person name="Sichtig H."/>
        </authorList>
    </citation>
    <scope>NUCLEOTIDE SEQUENCE</scope>
    <source>
        <strain evidence="4">FDAARGOS_361</strain>
    </source>
</reference>
<reference evidence="3" key="2">
    <citation type="submission" date="2011-01" db="EMBL/GenBank/DDBJ databases">
        <authorList>
            <person name="Zhao B.P."/>
            <person name="Ren Z.A."/>
            <person name="Li C.D."/>
        </authorList>
    </citation>
    <scope>NUCLEOTIDE SEQUENCE</scope>
    <source>
        <strain evidence="3">BPK282A1</strain>
    </source>
</reference>
<dbReference type="Proteomes" id="UP000274082">
    <property type="component" value="Chromosome 25"/>
</dbReference>
<dbReference type="VEuPathDB" id="TriTrypDB:LdBPK_250240.1"/>
<keyword evidence="6" id="KW-1185">Reference proteome</keyword>
<dbReference type="RefSeq" id="XP_003861355.1">
    <property type="nucleotide sequence ID" value="XM_003861307.1"/>
</dbReference>
<dbReference type="OMA" id="QRSCTDK"/>
<evidence type="ECO:0000313" key="3">
    <source>
        <dbReference type="EMBL" id="CBZ34654.1"/>
    </source>
</evidence>
<dbReference type="Pfam" id="PF09736">
    <property type="entry name" value="Bud13"/>
    <property type="match status" value="1"/>
</dbReference>
<evidence type="ECO:0000256" key="1">
    <source>
        <dbReference type="SAM" id="MobiDB-lite"/>
    </source>
</evidence>
<dbReference type="GeneID" id="13391524"/>
<evidence type="ECO:0000313" key="4">
    <source>
        <dbReference type="EMBL" id="TPP40646.1"/>
    </source>
</evidence>